<dbReference type="InterPro" id="IPR005225">
    <property type="entry name" value="Small_GTP-bd"/>
</dbReference>
<dbReference type="NCBIfam" id="TIGR00231">
    <property type="entry name" value="small_GTP"/>
    <property type="match status" value="1"/>
</dbReference>
<organism evidence="6 7">
    <name type="scientific">Chlamydomonas incerta</name>
    <dbReference type="NCBI Taxonomy" id="51695"/>
    <lineage>
        <taxon>Eukaryota</taxon>
        <taxon>Viridiplantae</taxon>
        <taxon>Chlorophyta</taxon>
        <taxon>core chlorophytes</taxon>
        <taxon>Chlorophyceae</taxon>
        <taxon>CS clade</taxon>
        <taxon>Chlamydomonadales</taxon>
        <taxon>Chlamydomonadaceae</taxon>
        <taxon>Chlamydomonas</taxon>
    </lineage>
</organism>
<dbReference type="InterPro" id="IPR032859">
    <property type="entry name" value="KH_dom-like"/>
</dbReference>
<dbReference type="Gene3D" id="3.40.50.300">
    <property type="entry name" value="P-loop containing nucleotide triphosphate hydrolases"/>
    <property type="match status" value="1"/>
</dbReference>
<dbReference type="Pfam" id="PF14714">
    <property type="entry name" value="KH_dom-like"/>
    <property type="match status" value="1"/>
</dbReference>
<dbReference type="PANTHER" id="PTHR43834:SF2">
    <property type="entry name" value="GTPASE DER"/>
    <property type="match status" value="1"/>
</dbReference>
<comment type="caution">
    <text evidence="6">The sequence shown here is derived from an EMBL/GenBank/DDBJ whole genome shotgun (WGS) entry which is preliminary data.</text>
</comment>
<name>A0A835TMY5_CHLIN</name>
<feature type="domain" description="G" evidence="4">
    <location>
        <begin position="20"/>
        <end position="133"/>
    </location>
</feature>
<evidence type="ECO:0000313" key="6">
    <source>
        <dbReference type="EMBL" id="KAG2441786.1"/>
    </source>
</evidence>
<feature type="region of interest" description="Disordered" evidence="3">
    <location>
        <begin position="269"/>
        <end position="315"/>
    </location>
</feature>
<sequence>MQPANKTQGPITQSQQVLGTGKSSLLNAISGEERSIVCDMSGTTRDAVDTKVTLPSGQKLTLIDTAGIRKRSRVADSPDGAEAISVDRAMRAVRRADVAVLVIDAVEGITQQDFRLSELFAAEGKAVVVVVNKWDRVDPRLWTVEKMAENVRTQLRHVSWASVVCTSAIYGRHVEDVLEAVLDAGAQHRRRVPTATLNMVLREATQWKAPPTQRGSLRKGRIYYATQAGARPPSFVFFVNDEKLFPDDYRRYMERQLRDNIGFPGSPLRLFWRGKPKREPRARPASSSPAGAGGSGGRGGGYRGGGARGYSGGRG</sequence>
<evidence type="ECO:0000259" key="4">
    <source>
        <dbReference type="Pfam" id="PF01926"/>
    </source>
</evidence>
<dbReference type="InterPro" id="IPR027417">
    <property type="entry name" value="P-loop_NTPase"/>
</dbReference>
<dbReference type="AlphaFoldDB" id="A0A835TMY5"/>
<evidence type="ECO:0000313" key="7">
    <source>
        <dbReference type="Proteomes" id="UP000650467"/>
    </source>
</evidence>
<gene>
    <name evidence="6" type="ORF">HXX76_003399</name>
</gene>
<accession>A0A835TMY5</accession>
<keyword evidence="1" id="KW-0547">Nucleotide-binding</keyword>
<reference evidence="6" key="1">
    <citation type="journal article" date="2020" name="bioRxiv">
        <title>Comparative genomics of Chlamydomonas.</title>
        <authorList>
            <person name="Craig R.J."/>
            <person name="Hasan A.R."/>
            <person name="Ness R.W."/>
            <person name="Keightley P.D."/>
        </authorList>
    </citation>
    <scope>NUCLEOTIDE SEQUENCE</scope>
    <source>
        <strain evidence="6">SAG 7.73</strain>
    </source>
</reference>
<dbReference type="GO" id="GO:0009507">
    <property type="term" value="C:chloroplast"/>
    <property type="evidence" value="ECO:0007669"/>
    <property type="project" value="TreeGrafter"/>
</dbReference>
<dbReference type="InterPro" id="IPR015946">
    <property type="entry name" value="KH_dom-like_a/b"/>
</dbReference>
<evidence type="ECO:0008006" key="8">
    <source>
        <dbReference type="Google" id="ProtNLM"/>
    </source>
</evidence>
<feature type="compositionally biased region" description="Gly residues" evidence="3">
    <location>
        <begin position="291"/>
        <end position="315"/>
    </location>
</feature>
<feature type="domain" description="GTPase Der C-terminal KH-domain-like" evidence="5">
    <location>
        <begin position="191"/>
        <end position="273"/>
    </location>
</feature>
<dbReference type="CDD" id="cd01895">
    <property type="entry name" value="EngA2"/>
    <property type="match status" value="1"/>
</dbReference>
<proteinExistence type="predicted"/>
<dbReference type="InterPro" id="IPR006073">
    <property type="entry name" value="GTP-bd"/>
</dbReference>
<dbReference type="EMBL" id="JAEHOC010000005">
    <property type="protein sequence ID" value="KAG2441786.1"/>
    <property type="molecule type" value="Genomic_DNA"/>
</dbReference>
<evidence type="ECO:0000256" key="3">
    <source>
        <dbReference type="SAM" id="MobiDB-lite"/>
    </source>
</evidence>
<keyword evidence="7" id="KW-1185">Reference proteome</keyword>
<dbReference type="Gene3D" id="3.30.300.20">
    <property type="match status" value="1"/>
</dbReference>
<dbReference type="Proteomes" id="UP000650467">
    <property type="component" value="Unassembled WGS sequence"/>
</dbReference>
<dbReference type="SUPFAM" id="SSF52540">
    <property type="entry name" value="P-loop containing nucleoside triphosphate hydrolases"/>
    <property type="match status" value="1"/>
</dbReference>
<dbReference type="PANTHER" id="PTHR43834">
    <property type="entry name" value="GTPASE DER"/>
    <property type="match status" value="1"/>
</dbReference>
<dbReference type="OrthoDB" id="8954335at2759"/>
<evidence type="ECO:0000256" key="1">
    <source>
        <dbReference type="ARBA" id="ARBA00022741"/>
    </source>
</evidence>
<evidence type="ECO:0000256" key="2">
    <source>
        <dbReference type="ARBA" id="ARBA00023134"/>
    </source>
</evidence>
<dbReference type="Pfam" id="PF01926">
    <property type="entry name" value="MMR_HSR1"/>
    <property type="match status" value="1"/>
</dbReference>
<keyword evidence="2" id="KW-0342">GTP-binding</keyword>
<dbReference type="FunFam" id="3.30.300.20:FF:000004">
    <property type="entry name" value="GTPase Der"/>
    <property type="match status" value="1"/>
</dbReference>
<protein>
    <recommendedName>
        <fullName evidence="8">GTPase Der</fullName>
    </recommendedName>
</protein>
<dbReference type="GO" id="GO:0005525">
    <property type="term" value="F:GTP binding"/>
    <property type="evidence" value="ECO:0007669"/>
    <property type="project" value="UniProtKB-KW"/>
</dbReference>
<evidence type="ECO:0000259" key="5">
    <source>
        <dbReference type="Pfam" id="PF14714"/>
    </source>
</evidence>